<dbReference type="Pfam" id="PF04398">
    <property type="entry name" value="DUF538"/>
    <property type="match status" value="1"/>
</dbReference>
<proteinExistence type="predicted"/>
<evidence type="ECO:0000313" key="3">
    <source>
        <dbReference type="Proteomes" id="UP000663760"/>
    </source>
</evidence>
<protein>
    <submittedName>
        <fullName evidence="2">Uncharacterized protein</fullName>
    </submittedName>
</protein>
<dbReference type="Proteomes" id="UP000663760">
    <property type="component" value="Chromosome 4"/>
</dbReference>
<sequence>MESFPSLVFISFVMLALIYSPAAAAAGGGGSNGTTVFDVLPQFGLPAGLLPDAVASYSLDEDGGFTVELDRPSCYVQFDSNLVYYERRITGTLKIGSIRNLEGVQVQRLFLWLGVDEIKVDLPPSDYIYFQVGWISKRLSIEDFREVHSCQDRAAYRDQIGLVWMMIMGDPFSSLVDHFLSFSTSP</sequence>
<dbReference type="OrthoDB" id="755906at2759"/>
<feature type="chain" id="PRO_5029908553" evidence="1">
    <location>
        <begin position="25"/>
        <end position="186"/>
    </location>
</feature>
<organism evidence="2 3">
    <name type="scientific">Spirodela intermedia</name>
    <name type="common">Intermediate duckweed</name>
    <dbReference type="NCBI Taxonomy" id="51605"/>
    <lineage>
        <taxon>Eukaryota</taxon>
        <taxon>Viridiplantae</taxon>
        <taxon>Streptophyta</taxon>
        <taxon>Embryophyta</taxon>
        <taxon>Tracheophyta</taxon>
        <taxon>Spermatophyta</taxon>
        <taxon>Magnoliopsida</taxon>
        <taxon>Liliopsida</taxon>
        <taxon>Araceae</taxon>
        <taxon>Lemnoideae</taxon>
        <taxon>Spirodela</taxon>
    </lineage>
</organism>
<dbReference type="EMBL" id="LR746267">
    <property type="protein sequence ID" value="CAA7395341.1"/>
    <property type="molecule type" value="Genomic_DNA"/>
</dbReference>
<dbReference type="Gene3D" id="2.30.240.10">
    <property type="entry name" value="At5g01610-like"/>
    <property type="match status" value="1"/>
</dbReference>
<name>A0A7I8KCB3_SPIIN</name>
<dbReference type="PANTHER" id="PTHR31676:SF71">
    <property type="entry name" value="EXPRESSED PROTEIN"/>
    <property type="match status" value="1"/>
</dbReference>
<dbReference type="AlphaFoldDB" id="A0A7I8KCB3"/>
<keyword evidence="3" id="KW-1185">Reference proteome</keyword>
<dbReference type="InterPro" id="IPR007493">
    <property type="entry name" value="DUF538"/>
</dbReference>
<dbReference type="SUPFAM" id="SSF141562">
    <property type="entry name" value="At5g01610-like"/>
    <property type="match status" value="1"/>
</dbReference>
<accession>A0A7I8KCB3</accession>
<reference evidence="2" key="1">
    <citation type="submission" date="2020-02" db="EMBL/GenBank/DDBJ databases">
        <authorList>
            <person name="Scholz U."/>
            <person name="Mascher M."/>
            <person name="Fiebig A."/>
        </authorList>
    </citation>
    <scope>NUCLEOTIDE SEQUENCE</scope>
</reference>
<dbReference type="InterPro" id="IPR036758">
    <property type="entry name" value="At5g01610-like"/>
</dbReference>
<gene>
    <name evidence="2" type="ORF">SI8410_04006002</name>
</gene>
<dbReference type="PANTHER" id="PTHR31676">
    <property type="entry name" value="T31J12.3 PROTEIN-RELATED"/>
    <property type="match status" value="1"/>
</dbReference>
<keyword evidence="1" id="KW-0732">Signal</keyword>
<feature type="signal peptide" evidence="1">
    <location>
        <begin position="1"/>
        <end position="24"/>
    </location>
</feature>
<evidence type="ECO:0000313" key="2">
    <source>
        <dbReference type="EMBL" id="CAA7395341.1"/>
    </source>
</evidence>
<evidence type="ECO:0000256" key="1">
    <source>
        <dbReference type="SAM" id="SignalP"/>
    </source>
</evidence>